<keyword evidence="3 5" id="KW-1133">Transmembrane helix</keyword>
<evidence type="ECO:0000256" key="5">
    <source>
        <dbReference type="SAM" id="Phobius"/>
    </source>
</evidence>
<keyword evidence="8" id="KW-1185">Reference proteome</keyword>
<dbReference type="InterPro" id="IPR020846">
    <property type="entry name" value="MFS_dom"/>
</dbReference>
<feature type="transmembrane region" description="Helical" evidence="5">
    <location>
        <begin position="180"/>
        <end position="199"/>
    </location>
</feature>
<dbReference type="PROSITE" id="PS50850">
    <property type="entry name" value="MFS"/>
    <property type="match status" value="1"/>
</dbReference>
<protein>
    <submittedName>
        <fullName evidence="7">MFS transporter</fullName>
    </submittedName>
</protein>
<name>A0ABV7Y9U5_9ACTN</name>
<proteinExistence type="predicted"/>
<comment type="subcellular location">
    <subcellularLocation>
        <location evidence="1">Cell membrane</location>
        <topology evidence="1">Multi-pass membrane protein</topology>
    </subcellularLocation>
</comment>
<evidence type="ECO:0000259" key="6">
    <source>
        <dbReference type="PROSITE" id="PS50850"/>
    </source>
</evidence>
<gene>
    <name evidence="7" type="ORF">ACFOUW_14735</name>
</gene>
<evidence type="ECO:0000256" key="4">
    <source>
        <dbReference type="ARBA" id="ARBA00023136"/>
    </source>
</evidence>
<feature type="transmembrane region" description="Helical" evidence="5">
    <location>
        <begin position="340"/>
        <end position="361"/>
    </location>
</feature>
<dbReference type="RefSeq" id="WP_205120639.1">
    <property type="nucleotide sequence ID" value="NZ_JAFBCM010000001.1"/>
</dbReference>
<accession>A0ABV7Y9U5</accession>
<feature type="transmembrane region" description="Helical" evidence="5">
    <location>
        <begin position="144"/>
        <end position="168"/>
    </location>
</feature>
<dbReference type="PRINTS" id="PR01036">
    <property type="entry name" value="TCRTETB"/>
</dbReference>
<dbReference type="Gene3D" id="1.20.1720.10">
    <property type="entry name" value="Multidrug resistance protein D"/>
    <property type="match status" value="1"/>
</dbReference>
<feature type="transmembrane region" description="Helical" evidence="5">
    <location>
        <begin position="111"/>
        <end position="132"/>
    </location>
</feature>
<feature type="transmembrane region" description="Helical" evidence="5">
    <location>
        <begin position="305"/>
        <end position="328"/>
    </location>
</feature>
<feature type="transmembrane region" description="Helical" evidence="5">
    <location>
        <begin position="211"/>
        <end position="230"/>
    </location>
</feature>
<dbReference type="CDD" id="cd17321">
    <property type="entry name" value="MFS_MMR_MDR_like"/>
    <property type="match status" value="1"/>
</dbReference>
<dbReference type="Proteomes" id="UP001595699">
    <property type="component" value="Unassembled WGS sequence"/>
</dbReference>
<feature type="domain" description="Major facilitator superfamily (MFS) profile" evidence="6">
    <location>
        <begin position="20"/>
        <end position="466"/>
    </location>
</feature>
<keyword evidence="2 5" id="KW-0812">Transmembrane</keyword>
<feature type="transmembrane region" description="Helical" evidence="5">
    <location>
        <begin position="236"/>
        <end position="257"/>
    </location>
</feature>
<feature type="transmembrane region" description="Helical" evidence="5">
    <location>
        <begin position="277"/>
        <end position="299"/>
    </location>
</feature>
<feature type="transmembrane region" description="Helical" evidence="5">
    <location>
        <begin position="411"/>
        <end position="432"/>
    </location>
</feature>
<evidence type="ECO:0000313" key="7">
    <source>
        <dbReference type="EMBL" id="MFC3762095.1"/>
    </source>
</evidence>
<evidence type="ECO:0000313" key="8">
    <source>
        <dbReference type="Proteomes" id="UP001595699"/>
    </source>
</evidence>
<feature type="transmembrane region" description="Helical" evidence="5">
    <location>
        <begin position="86"/>
        <end position="105"/>
    </location>
</feature>
<dbReference type="Gene3D" id="1.20.1250.20">
    <property type="entry name" value="MFS general substrate transporter like domains"/>
    <property type="match status" value="1"/>
</dbReference>
<feature type="transmembrane region" description="Helical" evidence="5">
    <location>
        <begin position="54"/>
        <end position="74"/>
    </location>
</feature>
<dbReference type="PANTHER" id="PTHR42718:SF39">
    <property type="entry name" value="ACTINORHODIN TRANSPORTER-RELATED"/>
    <property type="match status" value="1"/>
</dbReference>
<evidence type="ECO:0000256" key="2">
    <source>
        <dbReference type="ARBA" id="ARBA00022692"/>
    </source>
</evidence>
<dbReference type="EMBL" id="JBHRZH010000012">
    <property type="protein sequence ID" value="MFC3762095.1"/>
    <property type="molecule type" value="Genomic_DNA"/>
</dbReference>
<feature type="transmembrane region" description="Helical" evidence="5">
    <location>
        <begin position="367"/>
        <end position="390"/>
    </location>
</feature>
<feature type="transmembrane region" description="Helical" evidence="5">
    <location>
        <begin position="438"/>
        <end position="462"/>
    </location>
</feature>
<dbReference type="InterPro" id="IPR036259">
    <property type="entry name" value="MFS_trans_sf"/>
</dbReference>
<dbReference type="PANTHER" id="PTHR42718">
    <property type="entry name" value="MAJOR FACILITATOR SUPERFAMILY MULTIDRUG TRANSPORTER MFSC"/>
    <property type="match status" value="1"/>
</dbReference>
<evidence type="ECO:0000256" key="1">
    <source>
        <dbReference type="ARBA" id="ARBA00004651"/>
    </source>
</evidence>
<organism evidence="7 8">
    <name type="scientific">Tenggerimyces flavus</name>
    <dbReference type="NCBI Taxonomy" id="1708749"/>
    <lineage>
        <taxon>Bacteria</taxon>
        <taxon>Bacillati</taxon>
        <taxon>Actinomycetota</taxon>
        <taxon>Actinomycetes</taxon>
        <taxon>Propionibacteriales</taxon>
        <taxon>Nocardioidaceae</taxon>
        <taxon>Tenggerimyces</taxon>
    </lineage>
</organism>
<keyword evidence="4 5" id="KW-0472">Membrane</keyword>
<dbReference type="Pfam" id="PF07690">
    <property type="entry name" value="MFS_1"/>
    <property type="match status" value="1"/>
</dbReference>
<dbReference type="SUPFAM" id="SSF103473">
    <property type="entry name" value="MFS general substrate transporter"/>
    <property type="match status" value="1"/>
</dbReference>
<reference evidence="8" key="1">
    <citation type="journal article" date="2019" name="Int. J. Syst. Evol. Microbiol.">
        <title>The Global Catalogue of Microorganisms (GCM) 10K type strain sequencing project: providing services to taxonomists for standard genome sequencing and annotation.</title>
        <authorList>
            <consortium name="The Broad Institute Genomics Platform"/>
            <consortium name="The Broad Institute Genome Sequencing Center for Infectious Disease"/>
            <person name="Wu L."/>
            <person name="Ma J."/>
        </authorList>
    </citation>
    <scope>NUCLEOTIDE SEQUENCE [LARGE SCALE GENOMIC DNA]</scope>
    <source>
        <strain evidence="8">CGMCC 4.7241</strain>
    </source>
</reference>
<feature type="transmembrane region" description="Helical" evidence="5">
    <location>
        <begin position="20"/>
        <end position="42"/>
    </location>
</feature>
<comment type="caution">
    <text evidence="7">The sequence shown here is derived from an EMBL/GenBank/DDBJ whole genome shotgun (WGS) entry which is preliminary data.</text>
</comment>
<dbReference type="InterPro" id="IPR011701">
    <property type="entry name" value="MFS"/>
</dbReference>
<evidence type="ECO:0000256" key="3">
    <source>
        <dbReference type="ARBA" id="ARBA00022989"/>
    </source>
</evidence>
<sequence>MTDLRAKPAAGTTQTSRGWLLATILAGQFMAIVDVTIVNVAVPAIRTDLQSSGAGLQLVVAGYTITYAVLLVTGARLGEVLGQSRVFLAGLGLFTLASLLSGLAPSTELLIAFRCLQGAGSALMVPQIMSLIQRTFPGEERPRALNLYAAVISAGAVVGQVLGGLLVAADLFDLSWRTVFLLNVPIGLALLAIAPRLLPKPGPRATRSFDLPGLLTLSPAVLLLVLPLVLGHEQGWPAWTWLSVAGSAVMAVVFVLVERRVASPLLPARVLGARGLVPAIGALFGLMVIYAGFLFITAVHLQGGLGYSALVAGLFFAPGALAFGVLSLQWRRLPARWHGPMIPVGLVLVGAGYAWTAATYVGGRQAGVGTVLASILLGAGFGLSFSPLMARAFVNVPLPDAADASGIMSTVLQLGQVIGVATFGTLFLSVLADRSSASAVTITLVAMACAAVVSAAFAMRVISAQKDVPAR</sequence>